<evidence type="ECO:0000313" key="2">
    <source>
        <dbReference type="Proteomes" id="UP000278475"/>
    </source>
</evidence>
<dbReference type="Proteomes" id="UP000278475">
    <property type="component" value="Unassembled WGS sequence"/>
</dbReference>
<accession>A0A497ESE4</accession>
<name>A0A497ESE4_9CREN</name>
<organism evidence="1 2">
    <name type="scientific">Thermoproteota archaeon</name>
    <dbReference type="NCBI Taxonomy" id="2056631"/>
    <lineage>
        <taxon>Archaea</taxon>
        <taxon>Thermoproteota</taxon>
    </lineage>
</organism>
<comment type="caution">
    <text evidence="1">The sequence shown here is derived from an EMBL/GenBank/DDBJ whole genome shotgun (WGS) entry which is preliminary data.</text>
</comment>
<reference evidence="1 2" key="1">
    <citation type="submission" date="2018-06" db="EMBL/GenBank/DDBJ databases">
        <title>Extensive metabolic versatility and redundancy in microbially diverse, dynamic hydrothermal sediments.</title>
        <authorList>
            <person name="Dombrowski N."/>
            <person name="Teske A."/>
            <person name="Baker B.J."/>
        </authorList>
    </citation>
    <scope>NUCLEOTIDE SEQUENCE [LARGE SCALE GENOMIC DNA]</scope>
    <source>
        <strain evidence="1">B66_G16</strain>
    </source>
</reference>
<proteinExistence type="predicted"/>
<evidence type="ECO:0000313" key="1">
    <source>
        <dbReference type="EMBL" id="RLE50046.1"/>
    </source>
</evidence>
<protein>
    <submittedName>
        <fullName evidence="1">Uncharacterized protein</fullName>
    </submittedName>
</protein>
<dbReference type="EMBL" id="QMQV01000014">
    <property type="protein sequence ID" value="RLE50046.1"/>
    <property type="molecule type" value="Genomic_DNA"/>
</dbReference>
<sequence length="244" mass="26600">MSRQVAAISLAFIMLLTLMPLTLTIQAQSTSESAKTSVKNMSIRTAEVTITSIGNSTIVVIENGEAIELSARGFWCMITSDFVNRTVWAKAKDYISEGDATVVIASISRGGETRNLMLGLKQGDVILIKPILLKLWAERHVHTNRYLSVKGQIAYKGGNYLLIERNGLKALAVVGGKWVKAGAGNVTWEEVADEFKVGDTVRLFCHNILVMRQEFAEIFGINAFIWGYSGAIINLTSGTALSKA</sequence>
<gene>
    <name evidence="1" type="ORF">DRJ31_02625</name>
</gene>
<dbReference type="AlphaFoldDB" id="A0A497ESE4"/>